<sequence length="508" mass="55829">MRRVLVTAVVTALMGLALRVSATELPRPDNLAPEIAFWKRVYTQVSGDQAIIHDRRELGRIYAVIDLPPRSEPEPRRDAVKAAVSVYRGVLERLAAHPDAPDSALERRVRAVFPRDAVADDFREAADRLRVQGGLRDRFREGLVRSGRWRGYIRRTLREHGVPEALAAMPHVESSFNPAARSHAGAAGMWQFTRGTGRQYLRIDGVIDERLDPWSASEAAARLLADNYARLGSWPLAVTAYNHGANGMQRAVETVGSSDIGAIIHQYDGPYFGFASRNFYPAILAAVDVAQAPGRYFADVKPESAWEPVIVKVPDFMPAKAIASALDIDEDTLRRYNLGLGRGIWAGEKFVPEGYPLRVPAREPGDVRQALAGVSLDQRYAEQWPDQHHRVRSGESLSAIAARHDVSTLALAAVNGITRPDHIRIGQRLRVPMAGKPPKPLSKLPVDEGGAVYTVQSGDTLAAIARRYDMGVDDLIATNDIGDPDLIRPGQELVVREAPLPTRVAGNY</sequence>
<name>A0A5B8R990_9ZZZZ</name>
<dbReference type="GO" id="GO:0016020">
    <property type="term" value="C:membrane"/>
    <property type="evidence" value="ECO:0007669"/>
    <property type="project" value="InterPro"/>
</dbReference>
<dbReference type="CDD" id="cd16894">
    <property type="entry name" value="MltD-like"/>
    <property type="match status" value="1"/>
</dbReference>
<feature type="domain" description="LysM" evidence="1">
    <location>
        <begin position="387"/>
        <end position="431"/>
    </location>
</feature>
<dbReference type="InterPro" id="IPR036779">
    <property type="entry name" value="LysM_dom_sf"/>
</dbReference>
<proteinExistence type="predicted"/>
<dbReference type="PANTHER" id="PTHR33734:SF22">
    <property type="entry name" value="MEMBRANE-BOUND LYTIC MUREIN TRANSGLYCOSYLASE D"/>
    <property type="match status" value="1"/>
</dbReference>
<dbReference type="InterPro" id="IPR018392">
    <property type="entry name" value="LysM"/>
</dbReference>
<dbReference type="SUPFAM" id="SSF53955">
    <property type="entry name" value="Lysozyme-like"/>
    <property type="match status" value="1"/>
</dbReference>
<dbReference type="Pfam" id="PF01476">
    <property type="entry name" value="LysM"/>
    <property type="match status" value="2"/>
</dbReference>
<dbReference type="GO" id="GO:0000270">
    <property type="term" value="P:peptidoglycan metabolic process"/>
    <property type="evidence" value="ECO:0007669"/>
    <property type="project" value="InterPro"/>
</dbReference>
<evidence type="ECO:0000313" key="2">
    <source>
        <dbReference type="EMBL" id="QEA05290.1"/>
    </source>
</evidence>
<dbReference type="InterPro" id="IPR023346">
    <property type="entry name" value="Lysozyme-like_dom_sf"/>
</dbReference>
<gene>
    <name evidence="2" type="ORF">KBTEX_01610</name>
</gene>
<accession>A0A5B8R990</accession>
<dbReference type="InterPro" id="IPR000189">
    <property type="entry name" value="Transglyc_AS"/>
</dbReference>
<dbReference type="GO" id="GO:0008932">
    <property type="term" value="F:lytic endotransglycosylase activity"/>
    <property type="evidence" value="ECO:0007669"/>
    <property type="project" value="TreeGrafter"/>
</dbReference>
<dbReference type="PROSITE" id="PS00922">
    <property type="entry name" value="TRANSGLYCOSYLASE"/>
    <property type="match status" value="1"/>
</dbReference>
<dbReference type="AlphaFoldDB" id="A0A5B8R990"/>
<dbReference type="EMBL" id="MN079098">
    <property type="protein sequence ID" value="QEA05290.1"/>
    <property type="molecule type" value="Genomic_DNA"/>
</dbReference>
<dbReference type="PROSITE" id="PS51782">
    <property type="entry name" value="LYSM"/>
    <property type="match status" value="2"/>
</dbReference>
<reference evidence="2" key="1">
    <citation type="submission" date="2019-06" db="EMBL/GenBank/DDBJ databases">
        <authorList>
            <person name="Murdoch R.W."/>
            <person name="Fathepure B."/>
        </authorList>
    </citation>
    <scope>NUCLEOTIDE SEQUENCE</scope>
</reference>
<organism evidence="2">
    <name type="scientific">uncultured organism</name>
    <dbReference type="NCBI Taxonomy" id="155900"/>
    <lineage>
        <taxon>unclassified sequences</taxon>
        <taxon>environmental samples</taxon>
    </lineage>
</organism>
<protein>
    <recommendedName>
        <fullName evidence="1">LysM domain-containing protein</fullName>
    </recommendedName>
</protein>
<evidence type="ECO:0000259" key="1">
    <source>
        <dbReference type="PROSITE" id="PS51782"/>
    </source>
</evidence>
<dbReference type="CDD" id="cd00118">
    <property type="entry name" value="LysM"/>
    <property type="match status" value="2"/>
</dbReference>
<dbReference type="Pfam" id="PF01464">
    <property type="entry name" value="SLT"/>
    <property type="match status" value="1"/>
</dbReference>
<dbReference type="InterPro" id="IPR008258">
    <property type="entry name" value="Transglycosylase_SLT_dom_1"/>
</dbReference>
<dbReference type="SUPFAM" id="SSF54106">
    <property type="entry name" value="LysM domain"/>
    <property type="match status" value="2"/>
</dbReference>
<dbReference type="Gene3D" id="3.10.350.10">
    <property type="entry name" value="LysM domain"/>
    <property type="match status" value="2"/>
</dbReference>
<dbReference type="Gene3D" id="1.10.530.10">
    <property type="match status" value="1"/>
</dbReference>
<feature type="domain" description="LysM" evidence="1">
    <location>
        <begin position="451"/>
        <end position="495"/>
    </location>
</feature>
<dbReference type="SMART" id="SM00257">
    <property type="entry name" value="LysM"/>
    <property type="match status" value="2"/>
</dbReference>
<dbReference type="PANTHER" id="PTHR33734">
    <property type="entry name" value="LYSM DOMAIN-CONTAINING GPI-ANCHORED PROTEIN 2"/>
    <property type="match status" value="1"/>
</dbReference>